<dbReference type="GeneID" id="92510252"/>
<evidence type="ECO:0000313" key="3">
    <source>
        <dbReference type="Proteomes" id="UP000673552"/>
    </source>
</evidence>
<keyword evidence="3" id="KW-1185">Reference proteome</keyword>
<organism evidence="2 3">
    <name type="scientific">Leishmania martiniquensis</name>
    <dbReference type="NCBI Taxonomy" id="1580590"/>
    <lineage>
        <taxon>Eukaryota</taxon>
        <taxon>Discoba</taxon>
        <taxon>Euglenozoa</taxon>
        <taxon>Kinetoplastea</taxon>
        <taxon>Metakinetoplastina</taxon>
        <taxon>Trypanosomatida</taxon>
        <taxon>Trypanosomatidae</taxon>
        <taxon>Leishmaniinae</taxon>
        <taxon>Leishmania</taxon>
    </lineage>
</organism>
<feature type="compositionally biased region" description="Basic and acidic residues" evidence="1">
    <location>
        <begin position="260"/>
        <end position="269"/>
    </location>
</feature>
<name>A0A836GHB3_9TRYP</name>
<dbReference type="OrthoDB" id="266112at2759"/>
<dbReference type="EMBL" id="JAFEUZ010000036">
    <property type="protein sequence ID" value="KAG5463908.1"/>
    <property type="molecule type" value="Genomic_DNA"/>
</dbReference>
<feature type="compositionally biased region" description="Polar residues" evidence="1">
    <location>
        <begin position="481"/>
        <end position="497"/>
    </location>
</feature>
<accession>A0A836GHB3</accession>
<feature type="region of interest" description="Disordered" evidence="1">
    <location>
        <begin position="411"/>
        <end position="433"/>
    </location>
</feature>
<gene>
    <name evidence="2" type="ORF">LSCM1_00081</name>
</gene>
<feature type="region of interest" description="Disordered" evidence="1">
    <location>
        <begin position="355"/>
        <end position="380"/>
    </location>
</feature>
<sequence>MEQNEPRPLLRFARQWTLTSRSISNAGATTLDYPSRHAESPSPLGRSWAPVTPSPNRARRRPPMKEGIGSGSTSSLPLSELSVLTLQGAARHADASLKPTSRPASAGASGKSVAEESAQAVLSASDADRTLFWRCQAQRFEAACTALEQELSAVYRFLAKDAAGIHRALAASSHRSLVAVGSACPTYEAVVQERNVARLEVAREREKNYLLRHRLREVEAEVQQLQKAHDHYTGNQVASAALKRGPPLRNSAPSWAADPSRYRRSESRPRSSSRSSAQFNRYARRSPAHSSHRRTTRQSTLPSARREESLRPVPVALSPFSARSRGKYRGRWASPASVSPLAHCGTAPRALTASAEASAPCESRRAHSAHTPLQPSRQAPHDYEAEARDLLTSLLGTRSFPSGQLQRVLCGNGTTGLHGPRTGDKEGPHSPHRRVLQSGLLSAGAALGEEGEGDRRLAHDKARRSADARLAIRDDLLLWPTPSQRMSGAGNDASTRDPSIGATHSRCEMPLVTRATRSSVSAAREALAVKGTPSGLAEEGEWIVWRPDACEARQRPADA</sequence>
<feature type="region of interest" description="Disordered" evidence="1">
    <location>
        <begin position="233"/>
        <end position="312"/>
    </location>
</feature>
<reference evidence="2 3" key="1">
    <citation type="submission" date="2021-03" db="EMBL/GenBank/DDBJ databases">
        <title>Leishmania (Mundinia) martiniquensis Genome sequencing and assembly.</title>
        <authorList>
            <person name="Almutairi H."/>
            <person name="Gatherer D."/>
        </authorList>
    </citation>
    <scope>NUCLEOTIDE SEQUENCE [LARGE SCALE GENOMIC DNA]</scope>
    <source>
        <strain evidence="2">LSCM1</strain>
    </source>
</reference>
<dbReference type="RefSeq" id="XP_067173845.1">
    <property type="nucleotide sequence ID" value="XM_067317740.1"/>
</dbReference>
<dbReference type="KEGG" id="lmat:92510252"/>
<comment type="caution">
    <text evidence="2">The sequence shown here is derived from an EMBL/GenBank/DDBJ whole genome shotgun (WGS) entry which is preliminary data.</text>
</comment>
<dbReference type="AlphaFoldDB" id="A0A836GHB3"/>
<protein>
    <submittedName>
        <fullName evidence="2">Uncharacterized protein</fullName>
    </submittedName>
</protein>
<feature type="compositionally biased region" description="Basic residues" evidence="1">
    <location>
        <begin position="282"/>
        <end position="296"/>
    </location>
</feature>
<dbReference type="Proteomes" id="UP000673552">
    <property type="component" value="Chromosome 36"/>
</dbReference>
<proteinExistence type="predicted"/>
<feature type="region of interest" description="Disordered" evidence="1">
    <location>
        <begin position="24"/>
        <end position="75"/>
    </location>
</feature>
<evidence type="ECO:0000256" key="1">
    <source>
        <dbReference type="SAM" id="MobiDB-lite"/>
    </source>
</evidence>
<feature type="region of interest" description="Disordered" evidence="1">
    <location>
        <begin position="481"/>
        <end position="503"/>
    </location>
</feature>
<evidence type="ECO:0000313" key="2">
    <source>
        <dbReference type="EMBL" id="KAG5463908.1"/>
    </source>
</evidence>